<feature type="region of interest" description="Disordered" evidence="1">
    <location>
        <begin position="1"/>
        <end position="41"/>
    </location>
</feature>
<protein>
    <submittedName>
        <fullName evidence="2">Uncharacterized protein</fullName>
    </submittedName>
</protein>
<proteinExistence type="predicted"/>
<accession>A0A1Y2H8R3</accession>
<reference evidence="2 3" key="1">
    <citation type="submission" date="2016-07" db="EMBL/GenBank/DDBJ databases">
        <title>Pervasive Adenine N6-methylation of Active Genes in Fungi.</title>
        <authorList>
            <consortium name="DOE Joint Genome Institute"/>
            <person name="Mondo S.J."/>
            <person name="Dannebaum R.O."/>
            <person name="Kuo R.C."/>
            <person name="Labutti K."/>
            <person name="Haridas S."/>
            <person name="Kuo A."/>
            <person name="Salamov A."/>
            <person name="Ahrendt S.R."/>
            <person name="Lipzen A."/>
            <person name="Sullivan W."/>
            <person name="Andreopoulos W.B."/>
            <person name="Clum A."/>
            <person name="Lindquist E."/>
            <person name="Daum C."/>
            <person name="Ramamoorthy G.K."/>
            <person name="Gryganskyi A."/>
            <person name="Culley D."/>
            <person name="Magnuson J.K."/>
            <person name="James T.Y."/>
            <person name="O'Malley M.A."/>
            <person name="Stajich J.E."/>
            <person name="Spatafora J.W."/>
            <person name="Visel A."/>
            <person name="Grigoriev I.V."/>
        </authorList>
    </citation>
    <scope>NUCLEOTIDE SEQUENCE [LARGE SCALE GENOMIC DNA]</scope>
    <source>
        <strain evidence="2 3">PL171</strain>
    </source>
</reference>
<feature type="compositionally biased region" description="Basic and acidic residues" evidence="1">
    <location>
        <begin position="29"/>
        <end position="38"/>
    </location>
</feature>
<evidence type="ECO:0000313" key="3">
    <source>
        <dbReference type="Proteomes" id="UP000193411"/>
    </source>
</evidence>
<dbReference type="EMBL" id="MCFL01000086">
    <property type="protein sequence ID" value="ORZ30394.1"/>
    <property type="molecule type" value="Genomic_DNA"/>
</dbReference>
<dbReference type="Proteomes" id="UP000193411">
    <property type="component" value="Unassembled WGS sequence"/>
</dbReference>
<organism evidence="2 3">
    <name type="scientific">Catenaria anguillulae PL171</name>
    <dbReference type="NCBI Taxonomy" id="765915"/>
    <lineage>
        <taxon>Eukaryota</taxon>
        <taxon>Fungi</taxon>
        <taxon>Fungi incertae sedis</taxon>
        <taxon>Blastocladiomycota</taxon>
        <taxon>Blastocladiomycetes</taxon>
        <taxon>Blastocladiales</taxon>
        <taxon>Catenariaceae</taxon>
        <taxon>Catenaria</taxon>
    </lineage>
</organism>
<evidence type="ECO:0000313" key="2">
    <source>
        <dbReference type="EMBL" id="ORZ30394.1"/>
    </source>
</evidence>
<gene>
    <name evidence="2" type="ORF">BCR44DRAFT_66624</name>
</gene>
<comment type="caution">
    <text evidence="2">The sequence shown here is derived from an EMBL/GenBank/DDBJ whole genome shotgun (WGS) entry which is preliminary data.</text>
</comment>
<keyword evidence="3" id="KW-1185">Reference proteome</keyword>
<dbReference type="AlphaFoldDB" id="A0A1Y2H8R3"/>
<name>A0A1Y2H8R3_9FUNG</name>
<evidence type="ECO:0000256" key="1">
    <source>
        <dbReference type="SAM" id="MobiDB-lite"/>
    </source>
</evidence>
<sequence>MVATTSARSPQPPKMAKLRPATTTATSSPKEEGERGEPDLGMCAVQFRFDAG</sequence>